<dbReference type="InterPro" id="IPR043502">
    <property type="entry name" value="DNA/RNA_pol_sf"/>
</dbReference>
<dbReference type="EMBL" id="LGTZ01001486">
    <property type="protein sequence ID" value="OJD21267.1"/>
    <property type="molecule type" value="Genomic_DNA"/>
</dbReference>
<proteinExistence type="predicted"/>
<feature type="non-terminal residue" evidence="2">
    <location>
        <position position="1"/>
    </location>
</feature>
<name>A0A1J9QM41_9EURO</name>
<evidence type="ECO:0008006" key="4">
    <source>
        <dbReference type="Google" id="ProtNLM"/>
    </source>
</evidence>
<organism evidence="2 3">
    <name type="scientific">Blastomyces percursus</name>
    <dbReference type="NCBI Taxonomy" id="1658174"/>
    <lineage>
        <taxon>Eukaryota</taxon>
        <taxon>Fungi</taxon>
        <taxon>Dikarya</taxon>
        <taxon>Ascomycota</taxon>
        <taxon>Pezizomycotina</taxon>
        <taxon>Eurotiomycetes</taxon>
        <taxon>Eurotiomycetidae</taxon>
        <taxon>Onygenales</taxon>
        <taxon>Ajellomycetaceae</taxon>
        <taxon>Blastomyces</taxon>
    </lineage>
</organism>
<gene>
    <name evidence="2" type="ORF">ACJ73_07396</name>
</gene>
<sequence length="372" mass="41257">CGATTDGPASPPYEPPDGYQNIFNADIYAVAAQDIPSQDQEYVSGLQYLPFTFLTGPIITPRGELSICIDTGAGISLIDAQIARLFFPKHTPARMPQDRSVGIRGVGSGTNDSNLFITTVLTLKANDGSLFAISGEFHLVRYLGCNLIVANDVLSPAKANIDLHKEQITFFETYVVRAKATRGAIRAGKYPPSPQPPRERKKRRGRDAEDANPLQIPTADTPAGSVDADISTRWKTNERIAIQSLVDHHHKLFSPDLVFSDGIKMPLRFTDEKDFAGLKQRPYPLSRKDRDVIDHILDPLLESGRIERVPLGDRNPIASPAFVVWHNGKPRVVVDLRKVNLRLLPNAYPHPTQQDVLHPIPGRFHRVFVHGY</sequence>
<dbReference type="InterPro" id="IPR021109">
    <property type="entry name" value="Peptidase_aspartic_dom_sf"/>
</dbReference>
<evidence type="ECO:0000313" key="3">
    <source>
        <dbReference type="Proteomes" id="UP000242791"/>
    </source>
</evidence>
<dbReference type="SUPFAM" id="SSF56672">
    <property type="entry name" value="DNA/RNA polymerases"/>
    <property type="match status" value="1"/>
</dbReference>
<protein>
    <recommendedName>
        <fullName evidence="4">Peptidase A2 domain-containing protein</fullName>
    </recommendedName>
</protein>
<dbReference type="Gene3D" id="2.40.70.10">
    <property type="entry name" value="Acid Proteases"/>
    <property type="match status" value="1"/>
</dbReference>
<evidence type="ECO:0000256" key="1">
    <source>
        <dbReference type="SAM" id="MobiDB-lite"/>
    </source>
</evidence>
<reference evidence="2 3" key="1">
    <citation type="submission" date="2015-08" db="EMBL/GenBank/DDBJ databases">
        <title>Emmonsia species relationships and genome sequence.</title>
        <authorList>
            <person name="Cuomo C.A."/>
            <person name="Schwartz I.S."/>
            <person name="Kenyon C."/>
            <person name="De Hoog G.S."/>
            <person name="Govender N.P."/>
            <person name="Botha A."/>
            <person name="Moreno L."/>
            <person name="De Vries M."/>
            <person name="Munoz J.F."/>
            <person name="Stielow J.B."/>
        </authorList>
    </citation>
    <scope>NUCLEOTIDE SEQUENCE [LARGE SCALE GENOMIC DNA]</scope>
    <source>
        <strain evidence="2 3">EI222</strain>
    </source>
</reference>
<dbReference type="STRING" id="1658174.A0A1J9QM41"/>
<feature type="region of interest" description="Disordered" evidence="1">
    <location>
        <begin position="185"/>
        <end position="226"/>
    </location>
</feature>
<dbReference type="Proteomes" id="UP000242791">
    <property type="component" value="Unassembled WGS sequence"/>
</dbReference>
<accession>A0A1J9QM41</accession>
<dbReference type="AlphaFoldDB" id="A0A1J9QM41"/>
<dbReference type="OrthoDB" id="4358334at2759"/>
<dbReference type="VEuPathDB" id="FungiDB:ACJ73_07396"/>
<dbReference type="Gene3D" id="3.10.10.10">
    <property type="entry name" value="HIV Type 1 Reverse Transcriptase, subunit A, domain 1"/>
    <property type="match status" value="1"/>
</dbReference>
<comment type="caution">
    <text evidence="2">The sequence shown here is derived from an EMBL/GenBank/DDBJ whole genome shotgun (WGS) entry which is preliminary data.</text>
</comment>
<evidence type="ECO:0000313" key="2">
    <source>
        <dbReference type="EMBL" id="OJD21267.1"/>
    </source>
</evidence>
<keyword evidence="3" id="KW-1185">Reference proteome</keyword>